<sequence length="135" mass="13768">MATADVSGVRIDTEGAVSAVIAEGGDTLRMLQAGVGGYVDVVRLPEGIDMWVGDEAAYTQPVNPWASLLNDLLGGQPVIWGPVVFASSTDAGETVSLNGEQAERLAAWFADEVEAPDVAAAITGLGGVETPAGVQ</sequence>
<dbReference type="Pfam" id="PF12957">
    <property type="entry name" value="DUF3846"/>
    <property type="match status" value="1"/>
</dbReference>
<protein>
    <recommendedName>
        <fullName evidence="1">DUF3846 domain-containing protein</fullName>
    </recommendedName>
</protein>
<dbReference type="AlphaFoldDB" id="A0A2I1R395"/>
<comment type="caution">
    <text evidence="2">The sequence shown here is derived from an EMBL/GenBank/DDBJ whole genome shotgun (WGS) entry which is preliminary data.</text>
</comment>
<evidence type="ECO:0000313" key="2">
    <source>
        <dbReference type="EMBL" id="PKZ63607.1"/>
    </source>
</evidence>
<dbReference type="Proteomes" id="UP000234662">
    <property type="component" value="Unassembled WGS sequence"/>
</dbReference>
<evidence type="ECO:0000313" key="3">
    <source>
        <dbReference type="Proteomes" id="UP000234662"/>
    </source>
</evidence>
<proteinExistence type="predicted"/>
<accession>A0A2I1R395</accession>
<dbReference type="RefSeq" id="WP_101822143.1">
    <property type="nucleotide sequence ID" value="NZ_PKJC01000023.1"/>
</dbReference>
<evidence type="ECO:0000259" key="1">
    <source>
        <dbReference type="Pfam" id="PF12957"/>
    </source>
</evidence>
<reference evidence="2 3" key="1">
    <citation type="submission" date="2017-12" db="EMBL/GenBank/DDBJ databases">
        <title>Phylogenetic diversity of female urinary microbiome.</title>
        <authorList>
            <person name="Thomas-White K."/>
            <person name="Wolfe A.J."/>
        </authorList>
    </citation>
    <scope>NUCLEOTIDE SEQUENCE [LARGE SCALE GENOMIC DNA]</scope>
    <source>
        <strain evidence="2 3">UMB0777</strain>
    </source>
</reference>
<feature type="domain" description="DUF3846" evidence="1">
    <location>
        <begin position="21"/>
        <end position="109"/>
    </location>
</feature>
<dbReference type="EMBL" id="PKJC01000023">
    <property type="protein sequence ID" value="PKZ63607.1"/>
    <property type="molecule type" value="Genomic_DNA"/>
</dbReference>
<gene>
    <name evidence="2" type="ORF">CYJ73_21345</name>
</gene>
<name>A0A2I1R395_9ACTN</name>
<dbReference type="InterPro" id="IPR024559">
    <property type="entry name" value="DUF3846"/>
</dbReference>
<organism evidence="2 3">
    <name type="scientific">Gordonia terrae</name>
    <dbReference type="NCBI Taxonomy" id="2055"/>
    <lineage>
        <taxon>Bacteria</taxon>
        <taxon>Bacillati</taxon>
        <taxon>Actinomycetota</taxon>
        <taxon>Actinomycetes</taxon>
        <taxon>Mycobacteriales</taxon>
        <taxon>Gordoniaceae</taxon>
        <taxon>Gordonia</taxon>
    </lineage>
</organism>